<dbReference type="RefSeq" id="WP_245630902.1">
    <property type="nucleotide sequence ID" value="NZ_CZQA01000001.1"/>
</dbReference>
<feature type="region of interest" description="Disordered" evidence="1">
    <location>
        <begin position="81"/>
        <end position="104"/>
    </location>
</feature>
<gene>
    <name evidence="3" type="ORF">COMA1_11595</name>
</gene>
<keyword evidence="4" id="KW-1185">Reference proteome</keyword>
<dbReference type="InterPro" id="IPR041657">
    <property type="entry name" value="HTH_17"/>
</dbReference>
<dbReference type="InterPro" id="IPR009061">
    <property type="entry name" value="DNA-bd_dom_put_sf"/>
</dbReference>
<dbReference type="NCBIfam" id="TIGR01764">
    <property type="entry name" value="excise"/>
    <property type="match status" value="1"/>
</dbReference>
<dbReference type="AlphaFoldDB" id="A0A0S4L969"/>
<dbReference type="InterPro" id="IPR010093">
    <property type="entry name" value="SinI_DNA-bd"/>
</dbReference>
<dbReference type="Pfam" id="PF12728">
    <property type="entry name" value="HTH_17"/>
    <property type="match status" value="1"/>
</dbReference>
<evidence type="ECO:0000259" key="2">
    <source>
        <dbReference type="Pfam" id="PF12728"/>
    </source>
</evidence>
<organism evidence="3 4">
    <name type="scientific">Candidatus Nitrospira nitrosa</name>
    <dbReference type="NCBI Taxonomy" id="1742972"/>
    <lineage>
        <taxon>Bacteria</taxon>
        <taxon>Pseudomonadati</taxon>
        <taxon>Nitrospirota</taxon>
        <taxon>Nitrospiria</taxon>
        <taxon>Nitrospirales</taxon>
        <taxon>Nitrospiraceae</taxon>
        <taxon>Nitrospira</taxon>
    </lineage>
</organism>
<evidence type="ECO:0000313" key="3">
    <source>
        <dbReference type="EMBL" id="CUS34243.1"/>
    </source>
</evidence>
<dbReference type="STRING" id="1742972.COMA1_11595"/>
<reference evidence="3 4" key="1">
    <citation type="submission" date="2015-10" db="EMBL/GenBank/DDBJ databases">
        <authorList>
            <person name="Gilbert D.G."/>
        </authorList>
    </citation>
    <scope>NUCLEOTIDE SEQUENCE [LARGE SCALE GENOMIC DNA]</scope>
    <source>
        <strain evidence="3">COMA1</strain>
    </source>
</reference>
<protein>
    <recommendedName>
        <fullName evidence="2">Helix-turn-helix domain-containing protein</fullName>
    </recommendedName>
</protein>
<evidence type="ECO:0000313" key="4">
    <source>
        <dbReference type="Proteomes" id="UP000199032"/>
    </source>
</evidence>
<dbReference type="EMBL" id="CZQA01000001">
    <property type="protein sequence ID" value="CUS34243.1"/>
    <property type="molecule type" value="Genomic_DNA"/>
</dbReference>
<name>A0A0S4L969_9BACT</name>
<sequence>MDVIGMLQNKQLLRVDEAAKILNVSRWTVYRWVEAGRLGGTRLGAGSLRIFSHTVAALIDLHCVGAIQAEHVDVPTKHNSLKPRAVSARSLGRETSRLRQAAAV</sequence>
<feature type="domain" description="Helix-turn-helix" evidence="2">
    <location>
        <begin position="12"/>
        <end position="56"/>
    </location>
</feature>
<proteinExistence type="predicted"/>
<evidence type="ECO:0000256" key="1">
    <source>
        <dbReference type="SAM" id="MobiDB-lite"/>
    </source>
</evidence>
<dbReference type="GO" id="GO:0003677">
    <property type="term" value="F:DNA binding"/>
    <property type="evidence" value="ECO:0007669"/>
    <property type="project" value="InterPro"/>
</dbReference>
<dbReference type="Proteomes" id="UP000199032">
    <property type="component" value="Unassembled WGS sequence"/>
</dbReference>
<dbReference type="SUPFAM" id="SSF46955">
    <property type="entry name" value="Putative DNA-binding domain"/>
    <property type="match status" value="1"/>
</dbReference>
<accession>A0A0S4L969</accession>